<proteinExistence type="predicted"/>
<reference evidence="1" key="1">
    <citation type="journal article" date="2023" name="G3 (Bethesda)">
        <title>A reference genome for the long-term kleptoplast-retaining sea slug Elysia crispata morphotype clarki.</title>
        <authorList>
            <person name="Eastman K.E."/>
            <person name="Pendleton A.L."/>
            <person name="Shaikh M.A."/>
            <person name="Suttiyut T."/>
            <person name="Ogas R."/>
            <person name="Tomko P."/>
            <person name="Gavelis G."/>
            <person name="Widhalm J.R."/>
            <person name="Wisecaver J.H."/>
        </authorList>
    </citation>
    <scope>NUCLEOTIDE SEQUENCE</scope>
    <source>
        <strain evidence="1">ECLA1</strain>
    </source>
</reference>
<protein>
    <submittedName>
        <fullName evidence="1">Uncharacterized protein</fullName>
    </submittedName>
</protein>
<evidence type="ECO:0000313" key="1">
    <source>
        <dbReference type="EMBL" id="KAK3777647.1"/>
    </source>
</evidence>
<keyword evidence="2" id="KW-1185">Reference proteome</keyword>
<dbReference type="Proteomes" id="UP001283361">
    <property type="component" value="Unassembled WGS sequence"/>
</dbReference>
<accession>A0AAE1DP88</accession>
<evidence type="ECO:0000313" key="2">
    <source>
        <dbReference type="Proteomes" id="UP001283361"/>
    </source>
</evidence>
<name>A0AAE1DP88_9GAST</name>
<comment type="caution">
    <text evidence="1">The sequence shown here is derived from an EMBL/GenBank/DDBJ whole genome shotgun (WGS) entry which is preliminary data.</text>
</comment>
<dbReference type="AlphaFoldDB" id="A0AAE1DP88"/>
<sequence>MVGRDTLVWFCNRDTSMKDDLVLDKVTGAKIIVNSGKYIRMSPTQINQQLLILVRKIRDKDFHPSLVGSGSGAENTYADVVISALYRFHNNLRRQGGVGSRQSQNLCGATWDMGRELGVRATLGEEGGGLGWKKGQVQHS</sequence>
<dbReference type="EMBL" id="JAWDGP010003066">
    <property type="protein sequence ID" value="KAK3777647.1"/>
    <property type="molecule type" value="Genomic_DNA"/>
</dbReference>
<gene>
    <name evidence="1" type="ORF">RRG08_021758</name>
</gene>
<organism evidence="1 2">
    <name type="scientific">Elysia crispata</name>
    <name type="common">lettuce slug</name>
    <dbReference type="NCBI Taxonomy" id="231223"/>
    <lineage>
        <taxon>Eukaryota</taxon>
        <taxon>Metazoa</taxon>
        <taxon>Spiralia</taxon>
        <taxon>Lophotrochozoa</taxon>
        <taxon>Mollusca</taxon>
        <taxon>Gastropoda</taxon>
        <taxon>Heterobranchia</taxon>
        <taxon>Euthyneura</taxon>
        <taxon>Panpulmonata</taxon>
        <taxon>Sacoglossa</taxon>
        <taxon>Placobranchoidea</taxon>
        <taxon>Plakobranchidae</taxon>
        <taxon>Elysia</taxon>
    </lineage>
</organism>